<proteinExistence type="predicted"/>
<name>A0ABT7YBI6_9BACT</name>
<dbReference type="Gene3D" id="2.60.120.590">
    <property type="entry name" value="Alpha-ketoglutarate-dependent dioxygenase AlkB-like"/>
    <property type="match status" value="1"/>
</dbReference>
<dbReference type="PROSITE" id="PS51471">
    <property type="entry name" value="FE2OG_OXY"/>
    <property type="match status" value="1"/>
</dbReference>
<keyword evidence="2" id="KW-0223">Dioxygenase</keyword>
<dbReference type="PANTHER" id="PTHR31212">
    <property type="entry name" value="ALPHA-KETOGLUTARATE-DEPENDENT DIOXYGENASE ALKB HOMOLOG 3"/>
    <property type="match status" value="1"/>
</dbReference>
<evidence type="ECO:0000313" key="2">
    <source>
        <dbReference type="EMBL" id="MDN3203883.1"/>
    </source>
</evidence>
<evidence type="ECO:0000259" key="1">
    <source>
        <dbReference type="PROSITE" id="PS51471"/>
    </source>
</evidence>
<accession>A0ABT7YBI6</accession>
<dbReference type="InterPro" id="IPR027450">
    <property type="entry name" value="AlkB-like"/>
</dbReference>
<keyword evidence="3" id="KW-1185">Reference proteome</keyword>
<protein>
    <submittedName>
        <fullName evidence="2">Alpha-ketoglutarate-dependent dioxygenase AlkB</fullName>
    </submittedName>
</protein>
<keyword evidence="2" id="KW-0560">Oxidoreductase</keyword>
<dbReference type="InterPro" id="IPR032854">
    <property type="entry name" value="ALKBH3"/>
</dbReference>
<gene>
    <name evidence="2" type="ORF">QVH07_06965</name>
</gene>
<comment type="caution">
    <text evidence="2">The sequence shown here is derived from an EMBL/GenBank/DDBJ whole genome shotgun (WGS) entry which is preliminary data.</text>
</comment>
<dbReference type="InterPro" id="IPR005123">
    <property type="entry name" value="Oxoglu/Fe-dep_dioxygenase_dom"/>
</dbReference>
<feature type="domain" description="Fe2OG dioxygenase" evidence="1">
    <location>
        <begin position="97"/>
        <end position="193"/>
    </location>
</feature>
<reference evidence="2" key="1">
    <citation type="submission" date="2023-06" db="EMBL/GenBank/DDBJ databases">
        <title>Robiginitalea aurantiacus sp. nov. and Algoriphagus sediminis sp. nov., isolated from coastal sediment.</title>
        <authorList>
            <person name="Zhou Z.Y."/>
            <person name="An J."/>
            <person name="Jia Y.W."/>
            <person name="Du Z.J."/>
        </authorList>
    </citation>
    <scope>NUCLEOTIDE SEQUENCE</scope>
    <source>
        <strain evidence="2">C2-7</strain>
    </source>
</reference>
<dbReference type="InterPro" id="IPR037151">
    <property type="entry name" value="AlkB-like_sf"/>
</dbReference>
<dbReference type="EMBL" id="JAUEPH010000003">
    <property type="protein sequence ID" value="MDN3203883.1"/>
    <property type="molecule type" value="Genomic_DNA"/>
</dbReference>
<dbReference type="SUPFAM" id="SSF51197">
    <property type="entry name" value="Clavaminate synthase-like"/>
    <property type="match status" value="1"/>
</dbReference>
<dbReference type="PANTHER" id="PTHR31212:SF4">
    <property type="entry name" value="ALPHA-KETOGLUTARATE-DEPENDENT DIOXYGENASE ALKB HOMOLOG 3"/>
    <property type="match status" value="1"/>
</dbReference>
<dbReference type="GO" id="GO:0051213">
    <property type="term" value="F:dioxygenase activity"/>
    <property type="evidence" value="ECO:0007669"/>
    <property type="project" value="UniProtKB-KW"/>
</dbReference>
<organism evidence="2 3">
    <name type="scientific">Algoriphagus sediminis</name>
    <dbReference type="NCBI Taxonomy" id="3057113"/>
    <lineage>
        <taxon>Bacteria</taxon>
        <taxon>Pseudomonadati</taxon>
        <taxon>Bacteroidota</taxon>
        <taxon>Cytophagia</taxon>
        <taxon>Cytophagales</taxon>
        <taxon>Cyclobacteriaceae</taxon>
        <taxon>Algoriphagus</taxon>
    </lineage>
</organism>
<dbReference type="Pfam" id="PF13532">
    <property type="entry name" value="2OG-FeII_Oxy_2"/>
    <property type="match status" value="1"/>
</dbReference>
<dbReference type="RefSeq" id="WP_289999440.1">
    <property type="nucleotide sequence ID" value="NZ_JAUEPH010000003.1"/>
</dbReference>
<dbReference type="Proteomes" id="UP001171916">
    <property type="component" value="Unassembled WGS sequence"/>
</dbReference>
<sequence>MKLDLNCEVEYIGSFLSQEESNGLLHELLKVKDLTTPFSMELASGELFQQNFGKMMFVDREIYDKKKLPSSIWGTNQVWSESMSVLKRRIEGYTGQSFATCVCIYYPDGNAGVDYHSDQVAFGDTNIIASISLGEERLFQLREKQTGKVYDLILGNGSLLVMGNGTQDRYEHALPINPTYKRPRINLTFRKFGFD</sequence>
<evidence type="ECO:0000313" key="3">
    <source>
        <dbReference type="Proteomes" id="UP001171916"/>
    </source>
</evidence>